<keyword evidence="3" id="KW-1185">Reference proteome</keyword>
<dbReference type="InterPro" id="IPR029058">
    <property type="entry name" value="AB_hydrolase_fold"/>
</dbReference>
<dbReference type="Proteomes" id="UP000439983">
    <property type="component" value="Unassembled WGS sequence"/>
</dbReference>
<dbReference type="Gene3D" id="2.60.120.430">
    <property type="entry name" value="Galactose-binding lectin"/>
    <property type="match status" value="1"/>
</dbReference>
<evidence type="ECO:0000313" key="2">
    <source>
        <dbReference type="EMBL" id="MQX18198.1"/>
    </source>
</evidence>
<evidence type="ECO:0000313" key="3">
    <source>
        <dbReference type="Proteomes" id="UP000439983"/>
    </source>
</evidence>
<reference evidence="2 3" key="1">
    <citation type="journal article" date="2013" name="Genome Biol.">
        <title>Comparative genomics of the core and accessory genomes of 48 Sinorhizobium strains comprising five genospecies.</title>
        <authorList>
            <person name="Sugawara M."/>
            <person name="Epstein B."/>
            <person name="Badgley B.D."/>
            <person name="Unno T."/>
            <person name="Xu L."/>
            <person name="Reese J."/>
            <person name="Gyaneshwar P."/>
            <person name="Denny R."/>
            <person name="Mudge J."/>
            <person name="Bharti A.K."/>
            <person name="Farmer A.D."/>
            <person name="May G.D."/>
            <person name="Woodward J.E."/>
            <person name="Medigue C."/>
            <person name="Vallenet D."/>
            <person name="Lajus A."/>
            <person name="Rouy Z."/>
            <person name="Martinez-Vaz B."/>
            <person name="Tiffin P."/>
            <person name="Young N.D."/>
            <person name="Sadowsky M.J."/>
        </authorList>
    </citation>
    <scope>NUCLEOTIDE SEQUENCE [LARGE SCALE GENOMIC DNA]</scope>
    <source>
        <strain evidence="2 3">USDA4894</strain>
    </source>
</reference>
<name>A0A6N7LLV7_SINTE</name>
<gene>
    <name evidence="2" type="ORF">GHK62_26740</name>
</gene>
<dbReference type="Pfam" id="PF09994">
    <property type="entry name" value="T6SS_Tle1-like_cat"/>
    <property type="match status" value="1"/>
</dbReference>
<dbReference type="PANTHER" id="PTHR33840:SF1">
    <property type="entry name" value="TLE1 PHOSPHOLIPASE DOMAIN-CONTAINING PROTEIN"/>
    <property type="match status" value="1"/>
</dbReference>
<dbReference type="PANTHER" id="PTHR33840">
    <property type="match status" value="1"/>
</dbReference>
<feature type="domain" description="T6SS Phospholipase effector Tle1-like catalytic" evidence="1">
    <location>
        <begin position="2"/>
        <end position="274"/>
    </location>
</feature>
<sequence>MHLIVFCDGTWNTPDQMDGGLPAPTNVVKLRNALMPIDKDGREQRIYYHPGVGTDGSWWNRIAGGGMGDGLDKNIISAYNWLTRNYESGAKIWLFGFSRGAYTVRSLGGMISRCGLLRTPGIREEVIWSAIDDLFAIYRTPEQKAKAVVATGTLPFHERESGQACKHSIPIHFIGVWDTVGALGVPDDLALLNLIDDPAKHQFHDTDLSPIVANARHAVAIDEMRQSFTPTMWTNVDENPAVRQVWFPGVHCDVGGGYGRCGLSDQALKWMIDEAARLGLNFRESLDSHLAADPLGQLHDSVTGVFKSLKTRPREVPLFSEENALLHKSALDRHKNPPLAQGDYWTTKCPLEGQAATVDVFARDRWNFTGLYLEAGVRYQFSAAGEWMDSGISCGPQGTRDGKFHLGEVVQMASSIWGEGEALYSKLSGNHQIDFWYTRREEGADWFALIGFVANGVLPTADPQTKANFASHEVFVIGEKASFRPSKSGYLYAFANDAWQAYDNNRGSVKLTVAR</sequence>
<comment type="caution">
    <text evidence="2">The sequence shown here is derived from an EMBL/GenBank/DDBJ whole genome shotgun (WGS) entry which is preliminary data.</text>
</comment>
<dbReference type="EMBL" id="WITC01000117">
    <property type="protein sequence ID" value="MQX18198.1"/>
    <property type="molecule type" value="Genomic_DNA"/>
</dbReference>
<dbReference type="OrthoDB" id="4378831at2"/>
<protein>
    <submittedName>
        <fullName evidence="2">DUF2235 domain-containing protein</fullName>
    </submittedName>
</protein>
<proteinExistence type="predicted"/>
<evidence type="ECO:0000259" key="1">
    <source>
        <dbReference type="Pfam" id="PF09994"/>
    </source>
</evidence>
<dbReference type="AlphaFoldDB" id="A0A6N7LLV7"/>
<accession>A0A6N7LLV7</accession>
<organism evidence="2 3">
    <name type="scientific">Sinorhizobium terangae</name>
    <dbReference type="NCBI Taxonomy" id="110322"/>
    <lineage>
        <taxon>Bacteria</taxon>
        <taxon>Pseudomonadati</taxon>
        <taxon>Pseudomonadota</taxon>
        <taxon>Alphaproteobacteria</taxon>
        <taxon>Hyphomicrobiales</taxon>
        <taxon>Rhizobiaceae</taxon>
        <taxon>Sinorhizobium/Ensifer group</taxon>
        <taxon>Sinorhizobium</taxon>
    </lineage>
</organism>
<dbReference type="InterPro" id="IPR018712">
    <property type="entry name" value="Tle1-like_cat"/>
</dbReference>
<dbReference type="SUPFAM" id="SSF53474">
    <property type="entry name" value="alpha/beta-Hydrolases"/>
    <property type="match status" value="1"/>
</dbReference>
<dbReference type="RefSeq" id="WP_153442022.1">
    <property type="nucleotide sequence ID" value="NZ_JACIGA010000022.1"/>
</dbReference>